<organism evidence="3">
    <name type="scientific">Notodromas monacha</name>
    <dbReference type="NCBI Taxonomy" id="399045"/>
    <lineage>
        <taxon>Eukaryota</taxon>
        <taxon>Metazoa</taxon>
        <taxon>Ecdysozoa</taxon>
        <taxon>Arthropoda</taxon>
        <taxon>Crustacea</taxon>
        <taxon>Oligostraca</taxon>
        <taxon>Ostracoda</taxon>
        <taxon>Podocopa</taxon>
        <taxon>Podocopida</taxon>
        <taxon>Cypridocopina</taxon>
        <taxon>Cypridoidea</taxon>
        <taxon>Cyprididae</taxon>
        <taxon>Notodromas</taxon>
    </lineage>
</organism>
<dbReference type="PANTHER" id="PTHR10663:SF388">
    <property type="entry name" value="GOLGI-SPECIFIC BREFELDIN A-RESISTANCE GUANINE NUCLEOTIDE EXCHANGE FACTOR 1"/>
    <property type="match status" value="1"/>
</dbReference>
<dbReference type="Pfam" id="PF01369">
    <property type="entry name" value="Sec7"/>
    <property type="match status" value="1"/>
</dbReference>
<evidence type="ECO:0000259" key="2">
    <source>
        <dbReference type="PROSITE" id="PS50190"/>
    </source>
</evidence>
<evidence type="ECO:0000313" key="3">
    <source>
        <dbReference type="EMBL" id="CAD7276585.1"/>
    </source>
</evidence>
<dbReference type="SMART" id="SM00222">
    <property type="entry name" value="Sec7"/>
    <property type="match status" value="1"/>
</dbReference>
<accession>A0A7R9BK62</accession>
<dbReference type="CDD" id="cd00171">
    <property type="entry name" value="Sec7"/>
    <property type="match status" value="1"/>
</dbReference>
<sequence length="831" mass="92736">MKTGSIDTGRRKKRKGFLANEDKTVSKPAGKPDLTLTTPNGGEGVFKPDDVNPTTPTVLNAPNAVQHLSTTPQPVSGDVIRMSESPRVETIAEFPESAALSVLAETPTTESPGSMETFINQQGVKFTSDGETNADETLLVPYGLPSVRELLSFLSALINPVDKTHTDVMIHTGLNMIAVALEIGSESIETFPSLLSIVKNDLSRHIIALLSKDRVSMFAAVIRVGFLLFEALRTHLKLQLEMFLVKLMDVVSTESQKIPYELRELALDVIVRMWRIPGLVTELYLNFDCDVFCTNLFEDLTKMLSKNAFPMSGMYTTHVLSLDALLTVIEAIEHHCQFRVAHPPGSQETTYGSHCLNGSVLRDYRVKHKKKLLNVGSEHFNTKPAKGIQFLQENGSGENCRAKLLNVGSEHFNTKPAKGIQFLQENGLLSKPLDPSEVAAFLRDNPLLDKRMIGEYVANKKNLTELSAFVKSFDFRGLRVDEALRLYLEAFRLPGEAPLISLVLEHFAEHWHFDLENSNDMPFASADAAFTLAYGTIMLNVDQHNHNVRRQNTPMTIDDFTRNLAGVNGGKDFDKEMLSKMYHAIQIKKIFSVPGRNPMEEDMLKQSRYNQPPNSIFHNTIFSEVLSPEAALITFGGNAKAHLALQTVFALAHKHGDILREGWKNLLECILQLFKAKALPKCSIEGEDFVDPSGCLFWIFRWWDSSLVRENPSPPQGNNLVYQNELSRLHAATWHENVAAVKVAGVTMNAASTKGPTPEEEQMLKAAKNCVKECYPEQLITESKFLRIESLQELVKALILASARQEPGGNFDDKSTIFFMEMLVKVVLQNR</sequence>
<dbReference type="GO" id="GO:0016192">
    <property type="term" value="P:vesicle-mediated transport"/>
    <property type="evidence" value="ECO:0007669"/>
    <property type="project" value="UniProtKB-ARBA"/>
</dbReference>
<evidence type="ECO:0000256" key="1">
    <source>
        <dbReference type="SAM" id="MobiDB-lite"/>
    </source>
</evidence>
<dbReference type="GO" id="GO:0005085">
    <property type="term" value="F:guanyl-nucleotide exchange factor activity"/>
    <property type="evidence" value="ECO:0007669"/>
    <property type="project" value="InterPro"/>
</dbReference>
<feature type="region of interest" description="Disordered" evidence="1">
    <location>
        <begin position="1"/>
        <end position="46"/>
    </location>
</feature>
<dbReference type="Proteomes" id="UP000678499">
    <property type="component" value="Unassembled WGS sequence"/>
</dbReference>
<dbReference type="Gene3D" id="1.10.220.20">
    <property type="match status" value="2"/>
</dbReference>
<protein>
    <recommendedName>
        <fullName evidence="2">SEC7 domain-containing protein</fullName>
    </recommendedName>
</protein>
<dbReference type="InterPro" id="IPR032691">
    <property type="entry name" value="Mon2/Sec7/BIG1-like_HUS"/>
</dbReference>
<dbReference type="GO" id="GO:0012505">
    <property type="term" value="C:endomembrane system"/>
    <property type="evidence" value="ECO:0007669"/>
    <property type="project" value="UniProtKB-ARBA"/>
</dbReference>
<feature type="domain" description="SEC7" evidence="2">
    <location>
        <begin position="401"/>
        <end position="588"/>
    </location>
</feature>
<dbReference type="Pfam" id="PF12783">
    <property type="entry name" value="Sec7-like_HUS"/>
    <property type="match status" value="1"/>
</dbReference>
<dbReference type="InterPro" id="IPR023394">
    <property type="entry name" value="Sec7_C_sf"/>
</dbReference>
<keyword evidence="4" id="KW-1185">Reference proteome</keyword>
<dbReference type="InterPro" id="IPR000904">
    <property type="entry name" value="Sec7_dom"/>
</dbReference>
<dbReference type="PROSITE" id="PS50190">
    <property type="entry name" value="SEC7"/>
    <property type="match status" value="1"/>
</dbReference>
<dbReference type="AlphaFoldDB" id="A0A7R9BK62"/>
<dbReference type="GO" id="GO:0005737">
    <property type="term" value="C:cytoplasm"/>
    <property type="evidence" value="ECO:0007669"/>
    <property type="project" value="UniProtKB-ARBA"/>
</dbReference>
<evidence type="ECO:0000313" key="4">
    <source>
        <dbReference type="Proteomes" id="UP000678499"/>
    </source>
</evidence>
<dbReference type="EMBL" id="CAJPEX010000657">
    <property type="protein sequence ID" value="CAG0916737.1"/>
    <property type="molecule type" value="Genomic_DNA"/>
</dbReference>
<proteinExistence type="predicted"/>
<gene>
    <name evidence="3" type="ORF">NMOB1V02_LOCUS4341</name>
</gene>
<dbReference type="SUPFAM" id="SSF48425">
    <property type="entry name" value="Sec7 domain"/>
    <property type="match status" value="1"/>
</dbReference>
<dbReference type="PANTHER" id="PTHR10663">
    <property type="entry name" value="GUANYL-NUCLEOTIDE EXCHANGE FACTOR"/>
    <property type="match status" value="1"/>
</dbReference>
<dbReference type="GO" id="GO:0032012">
    <property type="term" value="P:regulation of ARF protein signal transduction"/>
    <property type="evidence" value="ECO:0007669"/>
    <property type="project" value="InterPro"/>
</dbReference>
<dbReference type="Gene3D" id="1.10.1000.11">
    <property type="entry name" value="Arf Nucleotide-binding Site Opener,domain 2"/>
    <property type="match status" value="1"/>
</dbReference>
<dbReference type="InterPro" id="IPR035999">
    <property type="entry name" value="Sec7_dom_sf"/>
</dbReference>
<name>A0A7R9BK62_9CRUS</name>
<reference evidence="3" key="1">
    <citation type="submission" date="2020-11" db="EMBL/GenBank/DDBJ databases">
        <authorList>
            <person name="Tran Van P."/>
        </authorList>
    </citation>
    <scope>NUCLEOTIDE SEQUENCE</scope>
</reference>
<dbReference type="OrthoDB" id="10258608at2759"/>
<dbReference type="EMBL" id="OA882694">
    <property type="protein sequence ID" value="CAD7276585.1"/>
    <property type="molecule type" value="Genomic_DNA"/>
</dbReference>